<feature type="domain" description="NodB homology" evidence="13">
    <location>
        <begin position="42"/>
        <end position="168"/>
    </location>
</feature>
<evidence type="ECO:0000256" key="10">
    <source>
        <dbReference type="ARBA" id="ARBA00023288"/>
    </source>
</evidence>
<evidence type="ECO:0000256" key="12">
    <source>
        <dbReference type="SAM" id="SignalP"/>
    </source>
</evidence>
<protein>
    <submittedName>
        <fullName evidence="14">Glycoside hydrolase/deacetylase</fullName>
    </submittedName>
</protein>
<evidence type="ECO:0000256" key="4">
    <source>
        <dbReference type="ARBA" id="ARBA00022622"/>
    </source>
</evidence>
<evidence type="ECO:0000256" key="8">
    <source>
        <dbReference type="ARBA" id="ARBA00023136"/>
    </source>
</evidence>
<dbReference type="Proteomes" id="UP000298030">
    <property type="component" value="Unassembled WGS sequence"/>
</dbReference>
<evidence type="ECO:0000256" key="6">
    <source>
        <dbReference type="ARBA" id="ARBA00022729"/>
    </source>
</evidence>
<evidence type="ECO:0000256" key="1">
    <source>
        <dbReference type="ARBA" id="ARBA00001941"/>
    </source>
</evidence>
<evidence type="ECO:0000256" key="9">
    <source>
        <dbReference type="ARBA" id="ARBA00023277"/>
    </source>
</evidence>
<evidence type="ECO:0000313" key="14">
    <source>
        <dbReference type="EMBL" id="TEB33544.1"/>
    </source>
</evidence>
<name>A0A4Y7THV8_COPMI</name>
<accession>A0A4Y7THV8</accession>
<dbReference type="SUPFAM" id="SSF88713">
    <property type="entry name" value="Glycoside hydrolase/deacetylase"/>
    <property type="match status" value="1"/>
</dbReference>
<dbReference type="EMBL" id="QPFP01000012">
    <property type="protein sequence ID" value="TEB33544.1"/>
    <property type="molecule type" value="Genomic_DNA"/>
</dbReference>
<dbReference type="AlphaFoldDB" id="A0A4Y7THV8"/>
<evidence type="ECO:0000256" key="2">
    <source>
        <dbReference type="ARBA" id="ARBA00004609"/>
    </source>
</evidence>
<dbReference type="PANTHER" id="PTHR46471:SF2">
    <property type="entry name" value="CHITIN DEACETYLASE-RELATED"/>
    <property type="match status" value="1"/>
</dbReference>
<gene>
    <name evidence="14" type="ORF">FA13DRAFT_160444</name>
</gene>
<keyword evidence="10" id="KW-0449">Lipoprotein</keyword>
<dbReference type="STRING" id="71717.A0A4Y7THV8"/>
<organism evidence="14 15">
    <name type="scientific">Coprinellus micaceus</name>
    <name type="common">Glistening ink-cap mushroom</name>
    <name type="synonym">Coprinus micaceus</name>
    <dbReference type="NCBI Taxonomy" id="71717"/>
    <lineage>
        <taxon>Eukaryota</taxon>
        <taxon>Fungi</taxon>
        <taxon>Dikarya</taxon>
        <taxon>Basidiomycota</taxon>
        <taxon>Agaricomycotina</taxon>
        <taxon>Agaricomycetes</taxon>
        <taxon>Agaricomycetidae</taxon>
        <taxon>Agaricales</taxon>
        <taxon>Agaricineae</taxon>
        <taxon>Psathyrellaceae</taxon>
        <taxon>Coprinellus</taxon>
    </lineage>
</organism>
<keyword evidence="6 12" id="KW-0732">Signal</keyword>
<dbReference type="GO" id="GO:0098552">
    <property type="term" value="C:side of membrane"/>
    <property type="evidence" value="ECO:0007669"/>
    <property type="project" value="UniProtKB-KW"/>
</dbReference>
<keyword evidence="9" id="KW-0119">Carbohydrate metabolism</keyword>
<dbReference type="InterPro" id="IPR011330">
    <property type="entry name" value="Glyco_hydro/deAcase_b/a-brl"/>
</dbReference>
<keyword evidence="4" id="KW-0336">GPI-anchor</keyword>
<feature type="signal peptide" evidence="12">
    <location>
        <begin position="1"/>
        <end position="19"/>
    </location>
</feature>
<keyword evidence="4" id="KW-0325">Glycoprotein</keyword>
<keyword evidence="8" id="KW-0472">Membrane</keyword>
<evidence type="ECO:0000313" key="15">
    <source>
        <dbReference type="Proteomes" id="UP000298030"/>
    </source>
</evidence>
<dbReference type="PANTHER" id="PTHR46471">
    <property type="entry name" value="CHITIN DEACETYLASE"/>
    <property type="match status" value="1"/>
</dbReference>
<keyword evidence="15" id="KW-1185">Reference proteome</keyword>
<evidence type="ECO:0000256" key="5">
    <source>
        <dbReference type="ARBA" id="ARBA00022723"/>
    </source>
</evidence>
<keyword evidence="11" id="KW-0961">Cell wall biogenesis/degradation</keyword>
<proteinExistence type="predicted"/>
<comment type="caution">
    <text evidence="14">The sequence shown here is derived from an EMBL/GenBank/DDBJ whole genome shotgun (WGS) entry which is preliminary data.</text>
</comment>
<comment type="subcellular location">
    <subcellularLocation>
        <location evidence="2">Cell membrane</location>
        <topology evidence="2">Lipid-anchor</topology>
        <topology evidence="2">GPI-anchor</topology>
    </subcellularLocation>
</comment>
<evidence type="ECO:0000256" key="7">
    <source>
        <dbReference type="ARBA" id="ARBA00022801"/>
    </source>
</evidence>
<dbReference type="Gene3D" id="3.20.20.370">
    <property type="entry name" value="Glycoside hydrolase/deacetylase"/>
    <property type="match status" value="1"/>
</dbReference>
<feature type="chain" id="PRO_5021429372" evidence="12">
    <location>
        <begin position="20"/>
        <end position="168"/>
    </location>
</feature>
<evidence type="ECO:0000256" key="3">
    <source>
        <dbReference type="ARBA" id="ARBA00022475"/>
    </source>
</evidence>
<sequence length="168" mass="19014">MKTFWTLLSLACSLSVTIASPASPPLERRAKALAFRSCTAPNTVALTFDDGPYDFMNDLIDTLNKANIKGTFFFNGNNWRCIYDEAMVQSIKKAFNTGHQLASHTWSHKDLTTLPWDQIHDEMWKTEQAIQRITGALPAFVRPPYGTYNDLGSRSCWLTRTDDFELGL</sequence>
<comment type="cofactor">
    <cofactor evidence="1">
        <name>Co(2+)</name>
        <dbReference type="ChEBI" id="CHEBI:48828"/>
    </cofactor>
</comment>
<dbReference type="GO" id="GO:0046872">
    <property type="term" value="F:metal ion binding"/>
    <property type="evidence" value="ECO:0007669"/>
    <property type="project" value="UniProtKB-KW"/>
</dbReference>
<dbReference type="OrthoDB" id="2125469at2759"/>
<evidence type="ECO:0000256" key="11">
    <source>
        <dbReference type="ARBA" id="ARBA00023316"/>
    </source>
</evidence>
<dbReference type="PROSITE" id="PS51677">
    <property type="entry name" value="NODB"/>
    <property type="match status" value="1"/>
</dbReference>
<keyword evidence="7 14" id="KW-0378">Hydrolase</keyword>
<evidence type="ECO:0000259" key="13">
    <source>
        <dbReference type="PROSITE" id="PS51677"/>
    </source>
</evidence>
<dbReference type="GO" id="GO:0016810">
    <property type="term" value="F:hydrolase activity, acting on carbon-nitrogen (but not peptide) bonds"/>
    <property type="evidence" value="ECO:0007669"/>
    <property type="project" value="InterPro"/>
</dbReference>
<dbReference type="GO" id="GO:0071555">
    <property type="term" value="P:cell wall organization"/>
    <property type="evidence" value="ECO:0007669"/>
    <property type="project" value="UniProtKB-KW"/>
</dbReference>
<dbReference type="InterPro" id="IPR002509">
    <property type="entry name" value="NODB_dom"/>
</dbReference>
<keyword evidence="5" id="KW-0479">Metal-binding</keyword>
<reference evidence="14 15" key="1">
    <citation type="journal article" date="2019" name="Nat. Ecol. Evol.">
        <title>Megaphylogeny resolves global patterns of mushroom evolution.</title>
        <authorList>
            <person name="Varga T."/>
            <person name="Krizsan K."/>
            <person name="Foldi C."/>
            <person name="Dima B."/>
            <person name="Sanchez-Garcia M."/>
            <person name="Sanchez-Ramirez S."/>
            <person name="Szollosi G.J."/>
            <person name="Szarkandi J.G."/>
            <person name="Papp V."/>
            <person name="Albert L."/>
            <person name="Andreopoulos W."/>
            <person name="Angelini C."/>
            <person name="Antonin V."/>
            <person name="Barry K.W."/>
            <person name="Bougher N.L."/>
            <person name="Buchanan P."/>
            <person name="Buyck B."/>
            <person name="Bense V."/>
            <person name="Catcheside P."/>
            <person name="Chovatia M."/>
            <person name="Cooper J."/>
            <person name="Damon W."/>
            <person name="Desjardin D."/>
            <person name="Finy P."/>
            <person name="Geml J."/>
            <person name="Haridas S."/>
            <person name="Hughes K."/>
            <person name="Justo A."/>
            <person name="Karasinski D."/>
            <person name="Kautmanova I."/>
            <person name="Kiss B."/>
            <person name="Kocsube S."/>
            <person name="Kotiranta H."/>
            <person name="LaButti K.M."/>
            <person name="Lechner B.E."/>
            <person name="Liimatainen K."/>
            <person name="Lipzen A."/>
            <person name="Lukacs Z."/>
            <person name="Mihaltcheva S."/>
            <person name="Morgado L.N."/>
            <person name="Niskanen T."/>
            <person name="Noordeloos M.E."/>
            <person name="Ohm R.A."/>
            <person name="Ortiz-Santana B."/>
            <person name="Ovrebo C."/>
            <person name="Racz N."/>
            <person name="Riley R."/>
            <person name="Savchenko A."/>
            <person name="Shiryaev A."/>
            <person name="Soop K."/>
            <person name="Spirin V."/>
            <person name="Szebenyi C."/>
            <person name="Tomsovsky M."/>
            <person name="Tulloss R.E."/>
            <person name="Uehling J."/>
            <person name="Grigoriev I.V."/>
            <person name="Vagvolgyi C."/>
            <person name="Papp T."/>
            <person name="Martin F.M."/>
            <person name="Miettinen O."/>
            <person name="Hibbett D.S."/>
            <person name="Nagy L.G."/>
        </authorList>
    </citation>
    <scope>NUCLEOTIDE SEQUENCE [LARGE SCALE GENOMIC DNA]</scope>
    <source>
        <strain evidence="14 15">FP101781</strain>
    </source>
</reference>
<dbReference type="GO" id="GO:0005975">
    <property type="term" value="P:carbohydrate metabolic process"/>
    <property type="evidence" value="ECO:0007669"/>
    <property type="project" value="InterPro"/>
</dbReference>
<keyword evidence="3" id="KW-1003">Cell membrane</keyword>
<dbReference type="Pfam" id="PF01522">
    <property type="entry name" value="Polysacc_deac_1"/>
    <property type="match status" value="1"/>
</dbReference>
<dbReference type="GO" id="GO:0005886">
    <property type="term" value="C:plasma membrane"/>
    <property type="evidence" value="ECO:0007669"/>
    <property type="project" value="UniProtKB-SubCell"/>
</dbReference>